<evidence type="ECO:0000313" key="2">
    <source>
        <dbReference type="EMBL" id="ABW33023.1"/>
    </source>
</evidence>
<evidence type="ECO:0000256" key="1">
    <source>
        <dbReference type="SAM" id="MobiDB-lite"/>
    </source>
</evidence>
<organism evidence="2 3">
    <name type="scientific">Acaryochloris marina (strain MBIC 11017)</name>
    <dbReference type="NCBI Taxonomy" id="329726"/>
    <lineage>
        <taxon>Bacteria</taxon>
        <taxon>Bacillati</taxon>
        <taxon>Cyanobacteriota</taxon>
        <taxon>Cyanophyceae</taxon>
        <taxon>Acaryochloridales</taxon>
        <taxon>Acaryochloridaceae</taxon>
        <taxon>Acaryochloris</taxon>
    </lineage>
</organism>
<dbReference type="HOGENOM" id="CLU_1318602_0_0_3"/>
<sequence>MPQTKNQLIEQVAKPNEVNDEQANQLIELLQMQEGKGKKYPDEQVQLFERACQLTRKGQPVPDAAQMALNEAQQEPQPPAPQEQADAPPKQSTLDGGVQDLVEIAETAGESTAERLSQRPEMLSDQTIHEFDKAFFVSLGYHLQRKLSARDQSPTPIDVKVEPAGLGILKGVQERLQAKEEAERKVLVAATQTTDQPTEPAEVVSEQQ</sequence>
<dbReference type="AlphaFoldDB" id="A8ZPV5"/>
<reference evidence="2 3" key="1">
    <citation type="journal article" date="2008" name="Proc. Natl. Acad. Sci. U.S.A.">
        <title>Niche adaptation and genome expansion in the chlorophyll d-producing cyanobacterium Acaryochloris marina.</title>
        <authorList>
            <person name="Swingley W.D."/>
            <person name="Chen M."/>
            <person name="Cheung P.C."/>
            <person name="Conrad A.L."/>
            <person name="Dejesa L.C."/>
            <person name="Hao J."/>
            <person name="Honchak B.M."/>
            <person name="Karbach L.E."/>
            <person name="Kurdoglu A."/>
            <person name="Lahiri S."/>
            <person name="Mastrian S.D."/>
            <person name="Miyashita H."/>
            <person name="Page L."/>
            <person name="Ramakrishna P."/>
            <person name="Satoh S."/>
            <person name="Sattley W.M."/>
            <person name="Shimada Y."/>
            <person name="Taylor H.L."/>
            <person name="Tomo T."/>
            <person name="Tsuchiya T."/>
            <person name="Wang Z.T."/>
            <person name="Raymond J."/>
            <person name="Mimuro M."/>
            <person name="Blankenship R.E."/>
            <person name="Touchman J.W."/>
        </authorList>
    </citation>
    <scope>NUCLEOTIDE SEQUENCE [LARGE SCALE GENOMIC DNA]</scope>
    <source>
        <strain evidence="3">MBIC 11017</strain>
        <plasmid evidence="3">Plasmid pREB6</plasmid>
    </source>
</reference>
<dbReference type="KEGG" id="amr:AM1_F0162"/>
<accession>A8ZPV5</accession>
<dbReference type="RefSeq" id="WP_012168224.1">
    <property type="nucleotide sequence ID" value="NC_009931.1"/>
</dbReference>
<protein>
    <submittedName>
        <fullName evidence="2">Uncharacterized protein</fullName>
    </submittedName>
</protein>
<feature type="compositionally biased region" description="Low complexity" evidence="1">
    <location>
        <begin position="82"/>
        <end position="91"/>
    </location>
</feature>
<keyword evidence="2" id="KW-0614">Plasmid</keyword>
<feature type="region of interest" description="Disordered" evidence="1">
    <location>
        <begin position="56"/>
        <end position="99"/>
    </location>
</feature>
<dbReference type="Proteomes" id="UP000000268">
    <property type="component" value="Plasmid pREB6"/>
</dbReference>
<gene>
    <name evidence="2" type="ordered locus">AM1_F0162</name>
</gene>
<dbReference type="EMBL" id="CP000843">
    <property type="protein sequence ID" value="ABW33023.1"/>
    <property type="molecule type" value="Genomic_DNA"/>
</dbReference>
<keyword evidence="3" id="KW-1185">Reference proteome</keyword>
<evidence type="ECO:0000313" key="3">
    <source>
        <dbReference type="Proteomes" id="UP000000268"/>
    </source>
</evidence>
<geneLocation type="plasmid" evidence="2 3">
    <name>pREB6</name>
</geneLocation>
<proteinExistence type="predicted"/>
<name>A8ZPV5_ACAM1</name>